<reference evidence="2" key="2">
    <citation type="submission" date="2020-05" db="UniProtKB">
        <authorList>
            <consortium name="EnsemblMetazoa"/>
        </authorList>
    </citation>
    <scope>IDENTIFICATION</scope>
    <source>
        <strain evidence="2">wikel</strain>
    </source>
</reference>
<accession>B7PT94</accession>
<feature type="non-terminal residue" evidence="1">
    <location>
        <position position="122"/>
    </location>
</feature>
<feature type="non-terminal residue" evidence="1">
    <location>
        <position position="1"/>
    </location>
</feature>
<proteinExistence type="predicted"/>
<dbReference type="InParanoid" id="B7PT94"/>
<organism>
    <name type="scientific">Ixodes scapularis</name>
    <name type="common">Black-legged tick</name>
    <name type="synonym">Deer tick</name>
    <dbReference type="NCBI Taxonomy" id="6945"/>
    <lineage>
        <taxon>Eukaryota</taxon>
        <taxon>Metazoa</taxon>
        <taxon>Ecdysozoa</taxon>
        <taxon>Arthropoda</taxon>
        <taxon>Chelicerata</taxon>
        <taxon>Arachnida</taxon>
        <taxon>Acari</taxon>
        <taxon>Parasitiformes</taxon>
        <taxon>Ixodida</taxon>
        <taxon>Ixodoidea</taxon>
        <taxon>Ixodidae</taxon>
        <taxon>Ixodinae</taxon>
        <taxon>Ixodes</taxon>
    </lineage>
</organism>
<dbReference type="EMBL" id="ABJB010560954">
    <property type="status" value="NOT_ANNOTATED_CDS"/>
    <property type="molecule type" value="Genomic_DNA"/>
</dbReference>
<evidence type="ECO:0000313" key="2">
    <source>
        <dbReference type="EnsemblMetazoa" id="ISCW008086-PA"/>
    </source>
</evidence>
<protein>
    <submittedName>
        <fullName evidence="1 2">Uncharacterized protein</fullName>
    </submittedName>
</protein>
<keyword evidence="3" id="KW-1185">Reference proteome</keyword>
<dbReference type="AlphaFoldDB" id="B7PT94"/>
<dbReference type="VEuPathDB" id="VectorBase:ISCW008086"/>
<reference evidence="1 3" key="1">
    <citation type="submission" date="2008-03" db="EMBL/GenBank/DDBJ databases">
        <title>Annotation of Ixodes scapularis.</title>
        <authorList>
            <consortium name="Ixodes scapularis Genome Project Consortium"/>
            <person name="Caler E."/>
            <person name="Hannick L.I."/>
            <person name="Bidwell S."/>
            <person name="Joardar V."/>
            <person name="Thiagarajan M."/>
            <person name="Amedeo P."/>
            <person name="Galinsky K.J."/>
            <person name="Schobel S."/>
            <person name="Inman J."/>
            <person name="Hostetler J."/>
            <person name="Miller J."/>
            <person name="Hammond M."/>
            <person name="Megy K."/>
            <person name="Lawson D."/>
            <person name="Kodira C."/>
            <person name="Sutton G."/>
            <person name="Meyer J."/>
            <person name="Hill C.A."/>
            <person name="Birren B."/>
            <person name="Nene V."/>
            <person name="Collins F."/>
            <person name="Alarcon-Chaidez F."/>
            <person name="Wikel S."/>
            <person name="Strausberg R."/>
        </authorList>
    </citation>
    <scope>NUCLEOTIDE SEQUENCE [LARGE SCALE GENOMIC DNA]</scope>
    <source>
        <strain evidence="3">Wikel</strain>
        <strain evidence="1">Wikel colony</strain>
    </source>
</reference>
<evidence type="ECO:0000313" key="3">
    <source>
        <dbReference type="Proteomes" id="UP000001555"/>
    </source>
</evidence>
<dbReference type="EnsemblMetazoa" id="ISCW008086-RA">
    <property type="protein sequence ID" value="ISCW008086-PA"/>
    <property type="gene ID" value="ISCW008086"/>
</dbReference>
<dbReference type="HOGENOM" id="CLU_2032374_0_0_1"/>
<sequence>VTAPPPFFRLALQQITRGSGRRRGPPGLIETSCGAAATTHRETPPVMDCAFTIGIPITARTDETMGTNCRGEDARGALDFLEERECAVTHAHDFQKVCACVCVRVLARGNHPLPTGPPARAN</sequence>
<dbReference type="PaxDb" id="6945-B7PT94"/>
<gene>
    <name evidence="1" type="ORF">IscW_ISCW008086</name>
</gene>
<name>B7PT94_IXOSC</name>
<dbReference type="EMBL" id="DS784362">
    <property type="protein sequence ID" value="EEC09816.1"/>
    <property type="molecule type" value="Genomic_DNA"/>
</dbReference>
<evidence type="ECO:0000313" key="1">
    <source>
        <dbReference type="EMBL" id="EEC09816.1"/>
    </source>
</evidence>
<dbReference type="Proteomes" id="UP000001555">
    <property type="component" value="Unassembled WGS sequence"/>
</dbReference>
<dbReference type="VEuPathDB" id="VectorBase:ISCI008086"/>